<dbReference type="Proteomes" id="UP000008385">
    <property type="component" value="Chromosome"/>
</dbReference>
<dbReference type="PROSITE" id="PS51257">
    <property type="entry name" value="PROKAR_LIPOPROTEIN"/>
    <property type="match status" value="1"/>
</dbReference>
<gene>
    <name evidence="2" type="ordered locus">Rta_02950</name>
</gene>
<protein>
    <recommendedName>
        <fullName evidence="4">Lipoprotein</fullName>
    </recommendedName>
</protein>
<keyword evidence="3" id="KW-1185">Reference proteome</keyword>
<name>F5Y4P7_RAMTT</name>
<organism evidence="2 3">
    <name type="scientific">Ramlibacter tataouinensis (strain ATCC BAA-407 / DSM 14655 / LMG 21543 / TTB310)</name>
    <dbReference type="NCBI Taxonomy" id="365046"/>
    <lineage>
        <taxon>Bacteria</taxon>
        <taxon>Pseudomonadati</taxon>
        <taxon>Pseudomonadota</taxon>
        <taxon>Betaproteobacteria</taxon>
        <taxon>Burkholderiales</taxon>
        <taxon>Comamonadaceae</taxon>
        <taxon>Ramlibacter</taxon>
    </lineage>
</organism>
<dbReference type="eggNOG" id="ENOG5033FDF">
    <property type="taxonomic scope" value="Bacteria"/>
</dbReference>
<feature type="chain" id="PRO_5003329669" description="Lipoprotein" evidence="1">
    <location>
        <begin position="19"/>
        <end position="344"/>
    </location>
</feature>
<evidence type="ECO:0000313" key="2">
    <source>
        <dbReference type="EMBL" id="AEG91365.1"/>
    </source>
</evidence>
<dbReference type="EMBL" id="CP000245">
    <property type="protein sequence ID" value="AEG91365.1"/>
    <property type="molecule type" value="Genomic_DNA"/>
</dbReference>
<sequence>MRFIRTAAALLPAFFLLACGGGGGGGDGGGTNSPTAAAVTITESNAMAVSAEAVGSVSNTESAQAGAGLAAGVQVDPASGGGNGATRKLAQSLRAVASLARPTAGVATGVAVDQTEACPAGGTLRTSGSISNPEAGFTAGDSISTVADNCRFDDGAGGIAMTINGSFSLTVHSGTLGGMPPFNVSFSISMRNYSVSDGTETIVFNGDSRFDWVANSDTDQTITVSGSAFASAAGDRPVVWKNYRQTLVVNGLAASSDLDATVETTNPRVGAGTVSYVITTTTPLAMDGSGRITAGRITVTGANNSAVVLAVTAPDTFSVQIDTNGDGGYEKTQTVTLAELQAQL</sequence>
<evidence type="ECO:0000313" key="3">
    <source>
        <dbReference type="Proteomes" id="UP000008385"/>
    </source>
</evidence>
<proteinExistence type="predicted"/>
<dbReference type="STRING" id="365046.Rta_02950"/>
<dbReference type="AlphaFoldDB" id="F5Y4P7"/>
<reference evidence="2 3" key="2">
    <citation type="journal article" date="2011" name="PLoS ONE">
        <title>The Cyst-Dividing Bacterium Ramlibacter tataouinensis TTB310 Genome Reveals a Well-Stocked Toolbox for Adaptation to a Desert Environment.</title>
        <authorList>
            <person name="De Luca G."/>
            <person name="Barakat M."/>
            <person name="Ortet P."/>
            <person name="Fochesato S."/>
            <person name="Jourlin-Castelli C."/>
            <person name="Ansaldi M."/>
            <person name="Py B."/>
            <person name="Fichant G."/>
            <person name="Coutinho P.M."/>
            <person name="Voulhoux R."/>
            <person name="Bastien O."/>
            <person name="Marechal E."/>
            <person name="Henrissat B."/>
            <person name="Quentin Y."/>
            <person name="Noirot P."/>
            <person name="Filloux A."/>
            <person name="Mejean V."/>
            <person name="Dubow M.S."/>
            <person name="Barras F."/>
            <person name="Barbe V."/>
            <person name="Weissenbach J."/>
            <person name="Mihalcescu I."/>
            <person name="Vermeglio A."/>
            <person name="Achouak W."/>
            <person name="Heulin T."/>
        </authorList>
    </citation>
    <scope>NUCLEOTIDE SEQUENCE [LARGE SCALE GENOMIC DNA]</scope>
    <source>
        <strain evidence="3">ATCC BAA-407 / DSM 14655 / LMG 21543 / TTB310</strain>
    </source>
</reference>
<dbReference type="OrthoDB" id="8910512at2"/>
<feature type="signal peptide" evidence="1">
    <location>
        <begin position="1"/>
        <end position="18"/>
    </location>
</feature>
<dbReference type="RefSeq" id="WP_013899598.1">
    <property type="nucleotide sequence ID" value="NC_015677.1"/>
</dbReference>
<dbReference type="KEGG" id="rta:Rta_02950"/>
<evidence type="ECO:0008006" key="4">
    <source>
        <dbReference type="Google" id="ProtNLM"/>
    </source>
</evidence>
<evidence type="ECO:0000256" key="1">
    <source>
        <dbReference type="SAM" id="SignalP"/>
    </source>
</evidence>
<accession>F5Y4P7</accession>
<keyword evidence="1" id="KW-0732">Signal</keyword>
<reference evidence="3" key="1">
    <citation type="submission" date="2006-01" db="EMBL/GenBank/DDBJ databases">
        <title>Genome of the cyst-dividing bacterium Ramlibacter tataouinensis.</title>
        <authorList>
            <person name="Barakat M."/>
            <person name="Ortet P."/>
            <person name="De Luca G."/>
            <person name="Jourlin-Castelli C."/>
            <person name="Ansaldi M."/>
            <person name="Py B."/>
            <person name="Fichant G."/>
            <person name="Coutinho P."/>
            <person name="Voulhoux R."/>
            <person name="Bastien O."/>
            <person name="Roy S."/>
            <person name="Marechal E."/>
            <person name="Henrissat B."/>
            <person name="Quentin Y."/>
            <person name="Noirot P."/>
            <person name="Filloux A."/>
            <person name="Mejean V."/>
            <person name="DuBow M."/>
            <person name="Barras F."/>
            <person name="Heulin T."/>
        </authorList>
    </citation>
    <scope>NUCLEOTIDE SEQUENCE [LARGE SCALE GENOMIC DNA]</scope>
    <source>
        <strain evidence="3">ATCC BAA-407 / DSM 14655 / LMG 21543 / TTB310</strain>
    </source>
</reference>
<dbReference type="HOGENOM" id="CLU_808767_0_0_4"/>